<feature type="region of interest" description="Disordered" evidence="1">
    <location>
        <begin position="85"/>
        <end position="164"/>
    </location>
</feature>
<protein>
    <submittedName>
        <fullName evidence="2">Uncharacterized protein</fullName>
    </submittedName>
</protein>
<reference evidence="3" key="1">
    <citation type="submission" date="2015-07" db="EMBL/GenBank/DDBJ databases">
        <authorList>
            <person name="Rodrigo-Torres Lidia"/>
            <person name="Arahal R.David."/>
        </authorList>
    </citation>
    <scope>NUCLEOTIDE SEQUENCE [LARGE SCALE GENOMIC DNA]</scope>
    <source>
        <strain evidence="3">CECT 5112</strain>
    </source>
</reference>
<gene>
    <name evidence="2" type="ORF">LAX5112_02550</name>
</gene>
<keyword evidence="3" id="KW-1185">Reference proteome</keyword>
<evidence type="ECO:0000256" key="1">
    <source>
        <dbReference type="SAM" id="MobiDB-lite"/>
    </source>
</evidence>
<feature type="compositionally biased region" description="Basic and acidic residues" evidence="1">
    <location>
        <begin position="155"/>
        <end position="164"/>
    </location>
</feature>
<dbReference type="AlphaFoldDB" id="A0A0M7A7M5"/>
<evidence type="ECO:0000313" key="2">
    <source>
        <dbReference type="EMBL" id="CTQ70617.1"/>
    </source>
</evidence>
<organism evidence="2 3">
    <name type="scientific">Roseibium alexandrii</name>
    <dbReference type="NCBI Taxonomy" id="388408"/>
    <lineage>
        <taxon>Bacteria</taxon>
        <taxon>Pseudomonadati</taxon>
        <taxon>Pseudomonadota</taxon>
        <taxon>Alphaproteobacteria</taxon>
        <taxon>Hyphomicrobiales</taxon>
        <taxon>Stappiaceae</taxon>
        <taxon>Roseibium</taxon>
    </lineage>
</organism>
<evidence type="ECO:0000313" key="3">
    <source>
        <dbReference type="Proteomes" id="UP000053235"/>
    </source>
</evidence>
<feature type="compositionally biased region" description="Basic and acidic residues" evidence="1">
    <location>
        <begin position="91"/>
        <end position="108"/>
    </location>
</feature>
<proteinExistence type="predicted"/>
<dbReference type="EMBL" id="CXWD01000009">
    <property type="protein sequence ID" value="CTQ70617.1"/>
    <property type="molecule type" value="Genomic_DNA"/>
</dbReference>
<sequence>MPRWHSLDGTTQNFRLVGALNNADHENPGGETADVDTRQADEAQQCVHCICAGVIEEQDENQFRHRPDHRGVDFQKIPEDRAAIEFAKGPRNPDHETEREPADGELQRRGKAFQKHAAPAGRRKSEKVQIEKSGINGHWRQATFSKGEGRRRKCAPAEERKAGR</sequence>
<dbReference type="Proteomes" id="UP000053235">
    <property type="component" value="Unassembled WGS sequence"/>
</dbReference>
<accession>A0A0M7A7M5</accession>
<name>A0A0M7A7M5_9HYPH</name>